<dbReference type="PANTHER" id="PTHR48100">
    <property type="entry name" value="BROAD-SPECIFICITY PHOSPHATASE YOR283W-RELATED"/>
    <property type="match status" value="1"/>
</dbReference>
<dbReference type="Pfam" id="PF00300">
    <property type="entry name" value="His_Phos_1"/>
    <property type="match status" value="1"/>
</dbReference>
<dbReference type="InterPro" id="IPR050275">
    <property type="entry name" value="PGM_Phosphatase"/>
</dbReference>
<proteinExistence type="predicted"/>
<dbReference type="EMBL" id="JAKNSF020000038">
    <property type="protein sequence ID" value="KAK7727303.1"/>
    <property type="molecule type" value="Genomic_DNA"/>
</dbReference>
<dbReference type="InterPro" id="IPR013078">
    <property type="entry name" value="His_Pase_superF_clade-1"/>
</dbReference>
<dbReference type="SUPFAM" id="SSF53254">
    <property type="entry name" value="Phosphoglycerate mutase-like"/>
    <property type="match status" value="1"/>
</dbReference>
<dbReference type="Proteomes" id="UP001430848">
    <property type="component" value="Unassembled WGS sequence"/>
</dbReference>
<comment type="caution">
    <text evidence="1">The sequence shown here is derived from an EMBL/GenBank/DDBJ whole genome shotgun (WGS) entry which is preliminary data.</text>
</comment>
<dbReference type="Gene3D" id="3.40.50.1240">
    <property type="entry name" value="Phosphoglycerate mutase-like"/>
    <property type="match status" value="1"/>
</dbReference>
<keyword evidence="2" id="KW-1185">Reference proteome</keyword>
<dbReference type="PANTHER" id="PTHR48100:SF1">
    <property type="entry name" value="HISTIDINE PHOSPHATASE FAMILY PROTEIN-RELATED"/>
    <property type="match status" value="1"/>
</dbReference>
<organism evidence="1 2">
    <name type="scientific">Diaporthe eres</name>
    <name type="common">Phomopsis oblonga</name>
    <dbReference type="NCBI Taxonomy" id="83184"/>
    <lineage>
        <taxon>Eukaryota</taxon>
        <taxon>Fungi</taxon>
        <taxon>Dikarya</taxon>
        <taxon>Ascomycota</taxon>
        <taxon>Pezizomycotina</taxon>
        <taxon>Sordariomycetes</taxon>
        <taxon>Sordariomycetidae</taxon>
        <taxon>Diaporthales</taxon>
        <taxon>Diaporthaceae</taxon>
        <taxon>Diaporthe</taxon>
        <taxon>Diaporthe eres species complex</taxon>
    </lineage>
</organism>
<evidence type="ECO:0000313" key="1">
    <source>
        <dbReference type="EMBL" id="KAK7727303.1"/>
    </source>
</evidence>
<sequence length="384" mass="43377">MLCMASPPNPGPSWQYSHDASFSDPVNLPLSRVPIPSRPIALAPENIRPRCGFEALKNAPISSGGETKIIYTLRHGNTPHNDDSERWGKPVAWRYLAGLAKNFDPSITEEGRYNVYWAAQYLITAINSETAPRPQVIYSSPLSRCIQTAMRMIKQTGLHLPSPDGRFPPVTLQVKEGLREWMGYGHNHQSDYKGSKADIEKLVEGLNNDLDVRVQCELDVPEQEDFHDEVYIDVDRRVRRVLDDIFNNSDSGDCVMLVLHSRCNKSFLRVLGHPPPAVDNFEMANCAVLPYRVTRRVMGGEEVARRDQYENEQWHRDQAEAEASKSARLWQAVEDVKAWQNDPGSWHQLESLRKTLVDFYQRDGDPAAGGALGLLEEDLRSSQG</sequence>
<reference evidence="1 2" key="1">
    <citation type="submission" date="2024-02" db="EMBL/GenBank/DDBJ databases">
        <title>De novo assembly and annotation of 12 fungi associated with fruit tree decline syndrome in Ontario, Canada.</title>
        <authorList>
            <person name="Sulman M."/>
            <person name="Ellouze W."/>
            <person name="Ilyukhin E."/>
        </authorList>
    </citation>
    <scope>NUCLEOTIDE SEQUENCE [LARGE SCALE GENOMIC DNA]</scope>
    <source>
        <strain evidence="1 2">M169</strain>
    </source>
</reference>
<name>A0ABR1P651_DIAER</name>
<dbReference type="InterPro" id="IPR029033">
    <property type="entry name" value="His_PPase_superfam"/>
</dbReference>
<dbReference type="CDD" id="cd07067">
    <property type="entry name" value="HP_PGM_like"/>
    <property type="match status" value="1"/>
</dbReference>
<protein>
    <submittedName>
        <fullName evidence="1">Phosphoglycerate mutase pmu1</fullName>
    </submittedName>
</protein>
<accession>A0ABR1P651</accession>
<gene>
    <name evidence="1" type="primary">PMU1_1</name>
    <name evidence="1" type="ORF">SLS63_007122</name>
</gene>
<evidence type="ECO:0000313" key="2">
    <source>
        <dbReference type="Proteomes" id="UP001430848"/>
    </source>
</evidence>